<dbReference type="GO" id="GO:0051301">
    <property type="term" value="P:cell division"/>
    <property type="evidence" value="ECO:0007669"/>
    <property type="project" value="UniProtKB-KW"/>
</dbReference>
<sequence>MATGKGTTSRPARLQFKQKLVSSQKPISTAELLKRLKNLFGEVSVMDQDQVDLDSLKGVTRDLINANLIGHKDWGVRAYVACCVSDLLRLYAPDAPYTVHELKDIFVFFVRQLQNIANKDGPYFDLYFHLLENLARVKIVLLILDLQNYEELLTELFRDFFDIIRSDMSNIVQSHMIDILEQLINESNGLPQDVIDIILAQFLKKRKDENPAAYKLASEVCKHATDKLQRYVCQYFTDVIVAAGKNGTSAEELNDFKTAHDLIKELNRTAPGLLLNVIPQLEEELKLDDTPLRLLATQVLGEMFSEKNSTLASRYDNVWKMWLLRRNDKIPDVRCAWIEYCLPLYINHHELAKQINEAIIPKISDPDDKVRIAVCKVFGQLEYECASKLVGKELFIELAKRCRDRKHGVRQEAIKALARLYNMAYNEIVDHDENANEKFGWIPSEILNILYIKDNEINVCVEKAMHEEILTSSNGDSARMDRIIVVFGSLDSKAKKGFFSLFQRQREAINDMETFLKLCEKYNDDSNNEDCEKLSNILNQVIERISGKLPDSEKSKNHLSAFAKLQDIRVHRLIRDCMNPQSDYKTVRKSAKDAIKHIEQIAASSLETFSILIRRVSLTTINRDLVPLLMNKIKSVDGEQQNDHSIIAHELFKDISSRFPAIFRSHFEKLTALLKEEDESAMIVEDSLEALSKLAKAFPDEASQDSETIQRYTQFALNGSPRQAKFAAIILTHIRQKQQLCSDLFNKIIPNLTVTSPNIVSYLSALSQCVLYMPTIYEQKSDTITNFIVKELIMKNRNKATPGDKTQWVDDDELDDECKAKVLGLKVLVNRLLAIAETESALDLAKPVFKLLWTLIRGGGELISDKSTKPSFQSRLRLVAVQSVLKLARKKIYDSMISVAEFQELALMIQDQCYHVRFSFASRLIKYCGGYHLNTRFLSIFFLIAHDPDETIREMVKVFLIRHSLASKAIRDKSMHFEMSLVRLIHLLSHHPDFSREPDTLNEFVVYIDFFLDTIANAENVSFLLYITGRLKQVRDAQTLDQSENLYILSDLTEYLIRIKCKSCSWTLPAFPGHVKLPEDLFKNLPNPEVISEIMKRSYIPSEFLKILEKRHASAHSKSDKSKTIRKGRKAPSQAPKKKRKINADTQGAPPISTRKSVPRAAKSNIKSMAVISTSSDDDSEKSNDVSEASDIEMKDAESSNVNQSEQGRDDSEYDEMDIEPKIIGTLTSHERPEKAMYLVMPAKKQVGEKFAGIKVT</sequence>
<dbReference type="STRING" id="94130.A0A2Z6R7M1"/>
<evidence type="ECO:0000313" key="7">
    <source>
        <dbReference type="EMBL" id="GBB88796.1"/>
    </source>
</evidence>
<organism evidence="7 8">
    <name type="scientific">Rhizophagus clarus</name>
    <dbReference type="NCBI Taxonomy" id="94130"/>
    <lineage>
        <taxon>Eukaryota</taxon>
        <taxon>Fungi</taxon>
        <taxon>Fungi incertae sedis</taxon>
        <taxon>Mucoromycota</taxon>
        <taxon>Glomeromycotina</taxon>
        <taxon>Glomeromycetes</taxon>
        <taxon>Glomerales</taxon>
        <taxon>Glomeraceae</taxon>
        <taxon>Rhizophagus</taxon>
    </lineage>
</organism>
<accession>A0A2Z6R7M1</accession>
<dbReference type="AlphaFoldDB" id="A0A2Z6R7M1"/>
<dbReference type="InterPro" id="IPR039776">
    <property type="entry name" value="Pds5"/>
</dbReference>
<gene>
    <name evidence="7" type="ORF">RclHR1_01540019</name>
</gene>
<name>A0A2Z6R7M1_9GLOM</name>
<proteinExistence type="predicted"/>
<dbReference type="GO" id="GO:0000785">
    <property type="term" value="C:chromatin"/>
    <property type="evidence" value="ECO:0007669"/>
    <property type="project" value="TreeGrafter"/>
</dbReference>
<feature type="compositionally biased region" description="Polar residues" evidence="6">
    <location>
        <begin position="1165"/>
        <end position="1175"/>
    </location>
</feature>
<dbReference type="Proteomes" id="UP000247702">
    <property type="component" value="Unassembled WGS sequence"/>
</dbReference>
<keyword evidence="5" id="KW-0131">Cell cycle</keyword>
<keyword evidence="3" id="KW-0498">Mitosis</keyword>
<evidence type="ECO:0000256" key="2">
    <source>
        <dbReference type="ARBA" id="ARBA00022618"/>
    </source>
</evidence>
<dbReference type="GO" id="GO:0007064">
    <property type="term" value="P:mitotic sister chromatid cohesion"/>
    <property type="evidence" value="ECO:0007669"/>
    <property type="project" value="InterPro"/>
</dbReference>
<dbReference type="Gene3D" id="1.25.10.10">
    <property type="entry name" value="Leucine-rich Repeat Variant"/>
    <property type="match status" value="1"/>
</dbReference>
<dbReference type="GO" id="GO:0006281">
    <property type="term" value="P:DNA repair"/>
    <property type="evidence" value="ECO:0007669"/>
    <property type="project" value="TreeGrafter"/>
</dbReference>
<dbReference type="InterPro" id="IPR011989">
    <property type="entry name" value="ARM-like"/>
</dbReference>
<feature type="compositionally biased region" description="Basic residues" evidence="6">
    <location>
        <begin position="1124"/>
        <end position="1141"/>
    </location>
</feature>
<dbReference type="EMBL" id="BEXD01000602">
    <property type="protein sequence ID" value="GBB88796.1"/>
    <property type="molecule type" value="Genomic_DNA"/>
</dbReference>
<keyword evidence="2" id="KW-0132">Cell division</keyword>
<evidence type="ECO:0000256" key="4">
    <source>
        <dbReference type="ARBA" id="ARBA00023242"/>
    </source>
</evidence>
<reference evidence="7 8" key="1">
    <citation type="submission" date="2017-11" db="EMBL/GenBank/DDBJ databases">
        <title>The genome of Rhizophagus clarus HR1 reveals common genetic basis of auxotrophy among arbuscular mycorrhizal fungi.</title>
        <authorList>
            <person name="Kobayashi Y."/>
        </authorList>
    </citation>
    <scope>NUCLEOTIDE SEQUENCE [LARGE SCALE GENOMIC DNA]</scope>
    <source>
        <strain evidence="7 8">HR1</strain>
    </source>
</reference>
<dbReference type="PANTHER" id="PTHR12663:SF0">
    <property type="entry name" value="PRECOCIOUS DISSOCIATION OF SISTERS 5, ISOFORM A"/>
    <property type="match status" value="1"/>
</dbReference>
<dbReference type="InterPro" id="IPR016024">
    <property type="entry name" value="ARM-type_fold"/>
</dbReference>
<dbReference type="SUPFAM" id="SSF48371">
    <property type="entry name" value="ARM repeat"/>
    <property type="match status" value="1"/>
</dbReference>
<dbReference type="CDD" id="cd19953">
    <property type="entry name" value="PDS5"/>
    <property type="match status" value="1"/>
</dbReference>
<protein>
    <submittedName>
        <fullName evidence="7">Uncharacterized protein</fullName>
    </submittedName>
</protein>
<evidence type="ECO:0000313" key="8">
    <source>
        <dbReference type="Proteomes" id="UP000247702"/>
    </source>
</evidence>
<feature type="region of interest" description="Disordered" evidence="6">
    <location>
        <begin position="1114"/>
        <end position="1217"/>
    </location>
</feature>
<keyword evidence="8" id="KW-1185">Reference proteome</keyword>
<evidence type="ECO:0000256" key="5">
    <source>
        <dbReference type="ARBA" id="ARBA00023306"/>
    </source>
</evidence>
<feature type="compositionally biased region" description="Basic and acidic residues" evidence="6">
    <location>
        <begin position="1114"/>
        <end position="1123"/>
    </location>
</feature>
<evidence type="ECO:0000256" key="3">
    <source>
        <dbReference type="ARBA" id="ARBA00022776"/>
    </source>
</evidence>
<evidence type="ECO:0000256" key="1">
    <source>
        <dbReference type="ARBA" id="ARBA00004123"/>
    </source>
</evidence>
<evidence type="ECO:0000256" key="6">
    <source>
        <dbReference type="SAM" id="MobiDB-lite"/>
    </source>
</evidence>
<dbReference type="PANTHER" id="PTHR12663">
    <property type="entry name" value="ANDROGEN INDUCED INHIBITOR OF PROLIFERATION AS3 / PDS5-RELATED"/>
    <property type="match status" value="1"/>
</dbReference>
<dbReference type="GO" id="GO:0005634">
    <property type="term" value="C:nucleus"/>
    <property type="evidence" value="ECO:0007669"/>
    <property type="project" value="UniProtKB-SubCell"/>
</dbReference>
<dbReference type="Pfam" id="PF20168">
    <property type="entry name" value="PDS5"/>
    <property type="match status" value="1"/>
</dbReference>
<comment type="subcellular location">
    <subcellularLocation>
        <location evidence="1">Nucleus</location>
    </subcellularLocation>
</comment>
<keyword evidence="4" id="KW-0539">Nucleus</keyword>
<comment type="caution">
    <text evidence="7">The sequence shown here is derived from an EMBL/GenBank/DDBJ whole genome shotgun (WGS) entry which is preliminary data.</text>
</comment>